<feature type="compositionally biased region" description="Acidic residues" evidence="1">
    <location>
        <begin position="54"/>
        <end position="63"/>
    </location>
</feature>
<feature type="compositionally biased region" description="Basic and acidic residues" evidence="1">
    <location>
        <begin position="267"/>
        <end position="280"/>
    </location>
</feature>
<feature type="compositionally biased region" description="Basic and acidic residues" evidence="1">
    <location>
        <begin position="163"/>
        <end position="175"/>
    </location>
</feature>
<feature type="region of interest" description="Disordered" evidence="1">
    <location>
        <begin position="43"/>
        <end position="372"/>
    </location>
</feature>
<dbReference type="AlphaFoldDB" id="A0A3A2Z3I0"/>
<dbReference type="OrthoDB" id="2402960at2759"/>
<keyword evidence="3" id="KW-1185">Reference proteome</keyword>
<evidence type="ECO:0000313" key="2">
    <source>
        <dbReference type="EMBL" id="RJE17628.1"/>
    </source>
</evidence>
<feature type="compositionally biased region" description="Low complexity" evidence="1">
    <location>
        <begin position="176"/>
        <end position="189"/>
    </location>
</feature>
<feature type="region of interest" description="Disordered" evidence="1">
    <location>
        <begin position="1"/>
        <end position="27"/>
    </location>
</feature>
<protein>
    <submittedName>
        <fullName evidence="2">Uncharacterized protein</fullName>
    </submittedName>
</protein>
<organism evidence="2 3">
    <name type="scientific">Aspergillus sclerotialis</name>
    <dbReference type="NCBI Taxonomy" id="2070753"/>
    <lineage>
        <taxon>Eukaryota</taxon>
        <taxon>Fungi</taxon>
        <taxon>Dikarya</taxon>
        <taxon>Ascomycota</taxon>
        <taxon>Pezizomycotina</taxon>
        <taxon>Eurotiomycetes</taxon>
        <taxon>Eurotiomycetidae</taxon>
        <taxon>Eurotiales</taxon>
        <taxon>Aspergillaceae</taxon>
        <taxon>Aspergillus</taxon>
        <taxon>Aspergillus subgen. Polypaecilum</taxon>
    </lineage>
</organism>
<feature type="compositionally biased region" description="Low complexity" evidence="1">
    <location>
        <begin position="43"/>
        <end position="53"/>
    </location>
</feature>
<proteinExistence type="predicted"/>
<comment type="caution">
    <text evidence="2">The sequence shown here is derived from an EMBL/GenBank/DDBJ whole genome shotgun (WGS) entry which is preliminary data.</text>
</comment>
<accession>A0A3A2Z3I0</accession>
<feature type="compositionally biased region" description="Basic residues" evidence="1">
    <location>
        <begin position="283"/>
        <end position="293"/>
    </location>
</feature>
<gene>
    <name evidence="2" type="ORF">PHISCL_10034</name>
</gene>
<dbReference type="Proteomes" id="UP000266188">
    <property type="component" value="Unassembled WGS sequence"/>
</dbReference>
<feature type="compositionally biased region" description="Basic and acidic residues" evidence="1">
    <location>
        <begin position="190"/>
        <end position="227"/>
    </location>
</feature>
<name>A0A3A2Z3I0_9EURO</name>
<reference evidence="3" key="1">
    <citation type="submission" date="2017-02" db="EMBL/GenBank/DDBJ databases">
        <authorList>
            <person name="Tafer H."/>
            <person name="Lopandic K."/>
        </authorList>
    </citation>
    <scope>NUCLEOTIDE SEQUENCE [LARGE SCALE GENOMIC DNA]</scope>
    <source>
        <strain evidence="3">CBS 366.77</strain>
    </source>
</reference>
<evidence type="ECO:0000256" key="1">
    <source>
        <dbReference type="SAM" id="MobiDB-lite"/>
    </source>
</evidence>
<feature type="compositionally biased region" description="Low complexity" evidence="1">
    <location>
        <begin position="99"/>
        <end position="109"/>
    </location>
</feature>
<feature type="compositionally biased region" description="Polar residues" evidence="1">
    <location>
        <begin position="70"/>
        <end position="83"/>
    </location>
</feature>
<dbReference type="EMBL" id="MVGC01000801">
    <property type="protein sequence ID" value="RJE17628.1"/>
    <property type="molecule type" value="Genomic_DNA"/>
</dbReference>
<dbReference type="STRING" id="2070753.A0A3A2Z3I0"/>
<evidence type="ECO:0000313" key="3">
    <source>
        <dbReference type="Proteomes" id="UP000266188"/>
    </source>
</evidence>
<feature type="compositionally biased region" description="Basic and acidic residues" evidence="1">
    <location>
        <begin position="234"/>
        <end position="249"/>
    </location>
</feature>
<sequence>MSGLPQDQWVNDASLSFPDRTEMDEFAQTRGADDLFDDEIIPVAAEEQAQAEVEVAETVETQDDGAQAVHSDTTHQPHGQGTQRPRKRGAPLWQRGQRRASNSRSSGSADNHEAQTVNSTERTTQENERVRSPPGRTADTPANKHVPAVRGDRSGTGGVRKPKLTDEELEKKVASARENAAKVAAAHARAQADRDSFLEREKVAAEKRRQEEENRRVLDSERAENRQRKLKAATGREWDAAKREEDHSIRGRGQYRRGMHGGVTGRTRRDFDEKHWDAAPRTRQNHPRGRGRGGRSGSSRGRGDYTASERASNEPEATPPAPAVTSETEFPSLNSEKKNEPSTEKPAPLPTETGSKSPVTGGSWAEQVEETR</sequence>